<dbReference type="AlphaFoldDB" id="A0A3N4HU83"/>
<evidence type="ECO:0000313" key="5">
    <source>
        <dbReference type="Proteomes" id="UP000275078"/>
    </source>
</evidence>
<feature type="region of interest" description="Disordered" evidence="1">
    <location>
        <begin position="199"/>
        <end position="244"/>
    </location>
</feature>
<keyword evidence="5" id="KW-1185">Reference proteome</keyword>
<dbReference type="InterPro" id="IPR046530">
    <property type="entry name" value="BIM1-like_dom"/>
</dbReference>
<feature type="non-terminal residue" evidence="4">
    <location>
        <position position="244"/>
    </location>
</feature>
<protein>
    <recommendedName>
        <fullName evidence="3">Copper acquisition factor BIM1-like domain-containing protein</fullName>
    </recommendedName>
</protein>
<sequence>MHLSFITLLYLLPLASALKLHYPPPRSTTTYFFENRKLDPADFPLPCNGTTPSENRTLWPSDGRGTISFTTEDVDPVGSVTYVKLSKNNANPQREADAEGNISDDFGIILKNSMVMYGSGEFCWRPLDVLSQSTAAQGDWGRNGTLATLLVFQGPNWDDEDEGSKNWGTYACADVILVDNAPEGPECRNDTDIEVVAYPGVNGTGKGNDMPEWLVEERERAKNGTREETDKDGKDDGQNDGKDG</sequence>
<feature type="chain" id="PRO_5017924984" description="Copper acquisition factor BIM1-like domain-containing protein" evidence="2">
    <location>
        <begin position="18"/>
        <end position="244"/>
    </location>
</feature>
<reference evidence="4 5" key="1">
    <citation type="journal article" date="2018" name="Nat. Ecol. Evol.">
        <title>Pezizomycetes genomes reveal the molecular basis of ectomycorrhizal truffle lifestyle.</title>
        <authorList>
            <person name="Murat C."/>
            <person name="Payen T."/>
            <person name="Noel B."/>
            <person name="Kuo A."/>
            <person name="Morin E."/>
            <person name="Chen J."/>
            <person name="Kohler A."/>
            <person name="Krizsan K."/>
            <person name="Balestrini R."/>
            <person name="Da Silva C."/>
            <person name="Montanini B."/>
            <person name="Hainaut M."/>
            <person name="Levati E."/>
            <person name="Barry K.W."/>
            <person name="Belfiori B."/>
            <person name="Cichocki N."/>
            <person name="Clum A."/>
            <person name="Dockter R.B."/>
            <person name="Fauchery L."/>
            <person name="Guy J."/>
            <person name="Iotti M."/>
            <person name="Le Tacon F."/>
            <person name="Lindquist E.A."/>
            <person name="Lipzen A."/>
            <person name="Malagnac F."/>
            <person name="Mello A."/>
            <person name="Molinier V."/>
            <person name="Miyauchi S."/>
            <person name="Poulain J."/>
            <person name="Riccioni C."/>
            <person name="Rubini A."/>
            <person name="Sitrit Y."/>
            <person name="Splivallo R."/>
            <person name="Traeger S."/>
            <person name="Wang M."/>
            <person name="Zifcakova L."/>
            <person name="Wipf D."/>
            <person name="Zambonelli A."/>
            <person name="Paolocci F."/>
            <person name="Nowrousian M."/>
            <person name="Ottonello S."/>
            <person name="Baldrian P."/>
            <person name="Spatafora J.W."/>
            <person name="Henrissat B."/>
            <person name="Nagy L.G."/>
            <person name="Aury J.M."/>
            <person name="Wincker P."/>
            <person name="Grigoriev I.V."/>
            <person name="Bonfante P."/>
            <person name="Martin F.M."/>
        </authorList>
    </citation>
    <scope>NUCLEOTIDE SEQUENCE [LARGE SCALE GENOMIC DNA]</scope>
    <source>
        <strain evidence="4 5">RN42</strain>
    </source>
</reference>
<keyword evidence="2" id="KW-0732">Signal</keyword>
<organism evidence="4 5">
    <name type="scientific">Ascobolus immersus RN42</name>
    <dbReference type="NCBI Taxonomy" id="1160509"/>
    <lineage>
        <taxon>Eukaryota</taxon>
        <taxon>Fungi</taxon>
        <taxon>Dikarya</taxon>
        <taxon>Ascomycota</taxon>
        <taxon>Pezizomycotina</taxon>
        <taxon>Pezizomycetes</taxon>
        <taxon>Pezizales</taxon>
        <taxon>Ascobolaceae</taxon>
        <taxon>Ascobolus</taxon>
    </lineage>
</organism>
<dbReference type="OrthoDB" id="2146436at2759"/>
<gene>
    <name evidence="4" type="ORF">BJ508DRAFT_417424</name>
</gene>
<feature type="compositionally biased region" description="Basic and acidic residues" evidence="1">
    <location>
        <begin position="215"/>
        <end position="244"/>
    </location>
</feature>
<feature type="domain" description="Copper acquisition factor BIM1-like" evidence="3">
    <location>
        <begin position="17"/>
        <end position="191"/>
    </location>
</feature>
<feature type="signal peptide" evidence="2">
    <location>
        <begin position="1"/>
        <end position="17"/>
    </location>
</feature>
<dbReference type="EMBL" id="ML119736">
    <property type="protein sequence ID" value="RPA76847.1"/>
    <property type="molecule type" value="Genomic_DNA"/>
</dbReference>
<evidence type="ECO:0000259" key="3">
    <source>
        <dbReference type="Pfam" id="PF20238"/>
    </source>
</evidence>
<evidence type="ECO:0000313" key="4">
    <source>
        <dbReference type="EMBL" id="RPA76847.1"/>
    </source>
</evidence>
<evidence type="ECO:0000256" key="2">
    <source>
        <dbReference type="SAM" id="SignalP"/>
    </source>
</evidence>
<dbReference type="Proteomes" id="UP000275078">
    <property type="component" value="Unassembled WGS sequence"/>
</dbReference>
<dbReference type="Pfam" id="PF20238">
    <property type="entry name" value="BIM1-like_dom"/>
    <property type="match status" value="1"/>
</dbReference>
<accession>A0A3N4HU83</accession>
<name>A0A3N4HU83_ASCIM</name>
<evidence type="ECO:0000256" key="1">
    <source>
        <dbReference type="SAM" id="MobiDB-lite"/>
    </source>
</evidence>
<proteinExistence type="predicted"/>